<dbReference type="Proteomes" id="UP000499080">
    <property type="component" value="Unassembled WGS sequence"/>
</dbReference>
<evidence type="ECO:0000313" key="1">
    <source>
        <dbReference type="EMBL" id="GBO23384.1"/>
    </source>
</evidence>
<gene>
    <name evidence="1" type="ORF">AVEN_172726_1</name>
</gene>
<comment type="caution">
    <text evidence="1">The sequence shown here is derived from an EMBL/GenBank/DDBJ whole genome shotgun (WGS) entry which is preliminary data.</text>
</comment>
<dbReference type="AlphaFoldDB" id="A0A4Y2VGE2"/>
<organism evidence="1 2">
    <name type="scientific">Araneus ventricosus</name>
    <name type="common">Orbweaver spider</name>
    <name type="synonym">Epeira ventricosa</name>
    <dbReference type="NCBI Taxonomy" id="182803"/>
    <lineage>
        <taxon>Eukaryota</taxon>
        <taxon>Metazoa</taxon>
        <taxon>Ecdysozoa</taxon>
        <taxon>Arthropoda</taxon>
        <taxon>Chelicerata</taxon>
        <taxon>Arachnida</taxon>
        <taxon>Araneae</taxon>
        <taxon>Araneomorphae</taxon>
        <taxon>Entelegynae</taxon>
        <taxon>Araneoidea</taxon>
        <taxon>Araneidae</taxon>
        <taxon>Araneus</taxon>
    </lineage>
</organism>
<reference evidence="1 2" key="1">
    <citation type="journal article" date="2019" name="Sci. Rep.">
        <title>Orb-weaving spider Araneus ventricosus genome elucidates the spidroin gene catalogue.</title>
        <authorList>
            <person name="Kono N."/>
            <person name="Nakamura H."/>
            <person name="Ohtoshi R."/>
            <person name="Moran D.A.P."/>
            <person name="Shinohara A."/>
            <person name="Yoshida Y."/>
            <person name="Fujiwara M."/>
            <person name="Mori M."/>
            <person name="Tomita M."/>
            <person name="Arakawa K."/>
        </authorList>
    </citation>
    <scope>NUCLEOTIDE SEQUENCE [LARGE SCALE GENOMIC DNA]</scope>
</reference>
<accession>A0A4Y2VGE2</accession>
<proteinExistence type="predicted"/>
<name>A0A4Y2VGE2_ARAVE</name>
<keyword evidence="2" id="KW-1185">Reference proteome</keyword>
<protein>
    <submittedName>
        <fullName evidence="1">Uncharacterized protein</fullName>
    </submittedName>
</protein>
<sequence>MEPERRSKGVPTPLHPCLLESMSCTLLQIRRKRKKKSELQMIQDRHVSHHIPKGAYTLGEQNMIKTDSLRFAACLRKFFKTNRLRSIEMDEWAWNPSIIEG</sequence>
<evidence type="ECO:0000313" key="2">
    <source>
        <dbReference type="Proteomes" id="UP000499080"/>
    </source>
</evidence>
<dbReference type="EMBL" id="BGPR01046439">
    <property type="protein sequence ID" value="GBO23384.1"/>
    <property type="molecule type" value="Genomic_DNA"/>
</dbReference>